<accession>A0A7C8M7T3</accession>
<evidence type="ECO:0000313" key="6">
    <source>
        <dbReference type="Proteomes" id="UP000481861"/>
    </source>
</evidence>
<reference evidence="5 6" key="1">
    <citation type="submission" date="2020-01" db="EMBL/GenBank/DDBJ databases">
        <authorList>
            <consortium name="DOE Joint Genome Institute"/>
            <person name="Haridas S."/>
            <person name="Albert R."/>
            <person name="Binder M."/>
            <person name="Bloem J."/>
            <person name="Labutti K."/>
            <person name="Salamov A."/>
            <person name="Andreopoulos B."/>
            <person name="Baker S.E."/>
            <person name="Barry K."/>
            <person name="Bills G."/>
            <person name="Bluhm B.H."/>
            <person name="Cannon C."/>
            <person name="Castanera R."/>
            <person name="Culley D.E."/>
            <person name="Daum C."/>
            <person name="Ezra D."/>
            <person name="Gonzalez J.B."/>
            <person name="Henrissat B."/>
            <person name="Kuo A."/>
            <person name="Liang C."/>
            <person name="Lipzen A."/>
            <person name="Lutzoni F."/>
            <person name="Magnuson J."/>
            <person name="Mondo S."/>
            <person name="Nolan M."/>
            <person name="Ohm R."/>
            <person name="Pangilinan J."/>
            <person name="Park H.-J.H."/>
            <person name="Ramirez L."/>
            <person name="Alfaro M."/>
            <person name="Sun H."/>
            <person name="Tritt A."/>
            <person name="Yoshinaga Y."/>
            <person name="Zwiers L.-H.L."/>
            <person name="Turgeon B.G."/>
            <person name="Goodwin S.B."/>
            <person name="Spatafora J.W."/>
            <person name="Crous P.W."/>
            <person name="Grigoriev I.V."/>
        </authorList>
    </citation>
    <scope>NUCLEOTIDE SEQUENCE [LARGE SCALE GENOMIC DNA]</scope>
    <source>
        <strain evidence="5 6">CBS 611.86</strain>
    </source>
</reference>
<organism evidence="5 6">
    <name type="scientific">Massariosphaeria phaeospora</name>
    <dbReference type="NCBI Taxonomy" id="100035"/>
    <lineage>
        <taxon>Eukaryota</taxon>
        <taxon>Fungi</taxon>
        <taxon>Dikarya</taxon>
        <taxon>Ascomycota</taxon>
        <taxon>Pezizomycotina</taxon>
        <taxon>Dothideomycetes</taxon>
        <taxon>Pleosporomycetidae</taxon>
        <taxon>Pleosporales</taxon>
        <taxon>Pleosporales incertae sedis</taxon>
        <taxon>Massariosphaeria</taxon>
    </lineage>
</organism>
<dbReference type="PANTHER" id="PTHR48107:SF7">
    <property type="entry name" value="RE15974P"/>
    <property type="match status" value="1"/>
</dbReference>
<dbReference type="InterPro" id="IPR002347">
    <property type="entry name" value="SDR_fam"/>
</dbReference>
<dbReference type="Gene3D" id="3.40.50.720">
    <property type="entry name" value="NAD(P)-binding Rossmann-like Domain"/>
    <property type="match status" value="1"/>
</dbReference>
<comment type="similarity">
    <text evidence="1">Belongs to the short-chain dehydrogenases/reductases (SDR) family.</text>
</comment>
<proteinExistence type="inferred from homology"/>
<comment type="caution">
    <text evidence="5">The sequence shown here is derived from an EMBL/GenBank/DDBJ whole genome shotgun (WGS) entry which is preliminary data.</text>
</comment>
<dbReference type="InterPro" id="IPR057326">
    <property type="entry name" value="KR_dom"/>
</dbReference>
<dbReference type="EMBL" id="JAADJZ010000012">
    <property type="protein sequence ID" value="KAF2871019.1"/>
    <property type="molecule type" value="Genomic_DNA"/>
</dbReference>
<dbReference type="FunFam" id="3.40.50.720:FF:000374">
    <property type="entry name" value="3-oxoacyl-(Acyl-carrier-protein) reductase"/>
    <property type="match status" value="1"/>
</dbReference>
<keyword evidence="2" id="KW-0521">NADP</keyword>
<evidence type="ECO:0000256" key="3">
    <source>
        <dbReference type="ARBA" id="ARBA00023002"/>
    </source>
</evidence>
<evidence type="ECO:0000256" key="2">
    <source>
        <dbReference type="ARBA" id="ARBA00022857"/>
    </source>
</evidence>
<dbReference type="InterPro" id="IPR036291">
    <property type="entry name" value="NAD(P)-bd_dom_sf"/>
</dbReference>
<dbReference type="SUPFAM" id="SSF51735">
    <property type="entry name" value="NAD(P)-binding Rossmann-fold domains"/>
    <property type="match status" value="1"/>
</dbReference>
<evidence type="ECO:0000256" key="1">
    <source>
        <dbReference type="ARBA" id="ARBA00006484"/>
    </source>
</evidence>
<dbReference type="Proteomes" id="UP000481861">
    <property type="component" value="Unassembled WGS sequence"/>
</dbReference>
<dbReference type="PROSITE" id="PS00061">
    <property type="entry name" value="ADH_SHORT"/>
    <property type="match status" value="1"/>
</dbReference>
<dbReference type="GO" id="GO:0016614">
    <property type="term" value="F:oxidoreductase activity, acting on CH-OH group of donors"/>
    <property type="evidence" value="ECO:0007669"/>
    <property type="project" value="UniProtKB-ARBA"/>
</dbReference>
<sequence>MAQSSTANDLQGKVAIVTGSSRGIGAGIALELARRGAKVTITYTSPKSETLANDLVSNIAALDNGSQATTVQADLSQLDAPDIIVAAARAAFGDHIDILVNNAGVLFERALQETTAEDYAAIFDVNVRGPLLMTKAVVPHLQAPGRIINVSSVGARSGFPKLALYSASKAALEGLTRGFAAELGGSGHTVNAVEPGPTESDMLNDVPENLIETQKKATPVGHRFGTVDDIAQVVAWLASGHARWISGQTISASGGYTMLYSDLSLYLLVIHVSHFQQALNISNT</sequence>
<dbReference type="PANTHER" id="PTHR48107">
    <property type="entry name" value="NADPH-DEPENDENT ALDEHYDE REDUCTASE-LIKE PROTEIN, CHLOROPLASTIC-RELATED"/>
    <property type="match status" value="1"/>
</dbReference>
<evidence type="ECO:0000259" key="4">
    <source>
        <dbReference type="SMART" id="SM00822"/>
    </source>
</evidence>
<name>A0A7C8M7T3_9PLEO</name>
<dbReference type="OrthoDB" id="47007at2759"/>
<dbReference type="Pfam" id="PF13561">
    <property type="entry name" value="adh_short_C2"/>
    <property type="match status" value="1"/>
</dbReference>
<dbReference type="AlphaFoldDB" id="A0A7C8M7T3"/>
<feature type="domain" description="Ketoreductase" evidence="4">
    <location>
        <begin position="13"/>
        <end position="196"/>
    </location>
</feature>
<protein>
    <recommendedName>
        <fullName evidence="4">Ketoreductase domain-containing protein</fullName>
    </recommendedName>
</protein>
<dbReference type="PRINTS" id="PR00081">
    <property type="entry name" value="GDHRDH"/>
</dbReference>
<dbReference type="InterPro" id="IPR020904">
    <property type="entry name" value="Sc_DH/Rdtase_CS"/>
</dbReference>
<keyword evidence="3" id="KW-0560">Oxidoreductase</keyword>
<gene>
    <name evidence="5" type="ORF">BDV95DRAFT_607306</name>
</gene>
<dbReference type="SMART" id="SM00822">
    <property type="entry name" value="PKS_KR"/>
    <property type="match status" value="1"/>
</dbReference>
<keyword evidence="6" id="KW-1185">Reference proteome</keyword>
<dbReference type="PRINTS" id="PR00080">
    <property type="entry name" value="SDRFAMILY"/>
</dbReference>
<evidence type="ECO:0000313" key="5">
    <source>
        <dbReference type="EMBL" id="KAF2871019.1"/>
    </source>
</evidence>